<dbReference type="AlphaFoldDB" id="I0HLI1"/>
<dbReference type="SUPFAM" id="SSF46689">
    <property type="entry name" value="Homeodomain-like"/>
    <property type="match status" value="1"/>
</dbReference>
<evidence type="ECO:0000256" key="4">
    <source>
        <dbReference type="ARBA" id="ARBA00023163"/>
    </source>
</evidence>
<dbReference type="InterPro" id="IPR018060">
    <property type="entry name" value="HTH_AraC"/>
</dbReference>
<dbReference type="STRING" id="983917.RGE_05230"/>
<dbReference type="Gene3D" id="2.60.120.10">
    <property type="entry name" value="Jelly Rolls"/>
    <property type="match status" value="1"/>
</dbReference>
<dbReference type="HOGENOM" id="CLU_000445_88_16_4"/>
<dbReference type="KEGG" id="rge:RGE_05230"/>
<dbReference type="InterPro" id="IPR050204">
    <property type="entry name" value="AraC_XylS_family_regulators"/>
</dbReference>
<dbReference type="InterPro" id="IPR003313">
    <property type="entry name" value="AraC-bd"/>
</dbReference>
<dbReference type="InterPro" id="IPR009057">
    <property type="entry name" value="Homeodomain-like_sf"/>
</dbReference>
<proteinExistence type="predicted"/>
<dbReference type="PROSITE" id="PS00041">
    <property type="entry name" value="HTH_ARAC_FAMILY_1"/>
    <property type="match status" value="1"/>
</dbReference>
<dbReference type="SUPFAM" id="SSF51215">
    <property type="entry name" value="Regulatory protein AraC"/>
    <property type="match status" value="1"/>
</dbReference>
<dbReference type="PANTHER" id="PTHR46796">
    <property type="entry name" value="HTH-TYPE TRANSCRIPTIONAL ACTIVATOR RHAS-RELATED"/>
    <property type="match status" value="1"/>
</dbReference>
<dbReference type="InterPro" id="IPR018062">
    <property type="entry name" value="HTH_AraC-typ_CS"/>
</dbReference>
<dbReference type="Gene3D" id="1.10.10.60">
    <property type="entry name" value="Homeodomain-like"/>
    <property type="match status" value="1"/>
</dbReference>
<dbReference type="Pfam" id="PF12833">
    <property type="entry name" value="HTH_18"/>
    <property type="match status" value="1"/>
</dbReference>
<protein>
    <submittedName>
        <fullName evidence="6">Transcriptional regulator, AraC family</fullName>
    </submittedName>
</protein>
<dbReference type="PATRIC" id="fig|983917.3.peg.514"/>
<dbReference type="RefSeq" id="WP_014426744.1">
    <property type="nucleotide sequence ID" value="NC_017075.1"/>
</dbReference>
<dbReference type="CDD" id="cd02208">
    <property type="entry name" value="cupin_RmlC-like"/>
    <property type="match status" value="1"/>
</dbReference>
<dbReference type="GO" id="GO:0003700">
    <property type="term" value="F:DNA-binding transcription factor activity"/>
    <property type="evidence" value="ECO:0007669"/>
    <property type="project" value="InterPro"/>
</dbReference>
<evidence type="ECO:0000256" key="3">
    <source>
        <dbReference type="ARBA" id="ARBA00023159"/>
    </source>
</evidence>
<name>I0HLI1_RUBGI</name>
<keyword evidence="7" id="KW-1185">Reference proteome</keyword>
<evidence type="ECO:0000256" key="2">
    <source>
        <dbReference type="ARBA" id="ARBA00023125"/>
    </source>
</evidence>
<accession>I0HLI1</accession>
<organism evidence="6 7">
    <name type="scientific">Rubrivivax gelatinosus (strain NBRC 100245 / IL144)</name>
    <dbReference type="NCBI Taxonomy" id="983917"/>
    <lineage>
        <taxon>Bacteria</taxon>
        <taxon>Pseudomonadati</taxon>
        <taxon>Pseudomonadota</taxon>
        <taxon>Betaproteobacteria</taxon>
        <taxon>Burkholderiales</taxon>
        <taxon>Sphaerotilaceae</taxon>
        <taxon>Rubrivivax</taxon>
    </lineage>
</organism>
<evidence type="ECO:0000313" key="6">
    <source>
        <dbReference type="EMBL" id="BAL93868.1"/>
    </source>
</evidence>
<dbReference type="PROSITE" id="PS01124">
    <property type="entry name" value="HTH_ARAC_FAMILY_2"/>
    <property type="match status" value="1"/>
</dbReference>
<evidence type="ECO:0000256" key="1">
    <source>
        <dbReference type="ARBA" id="ARBA00023015"/>
    </source>
</evidence>
<evidence type="ECO:0000259" key="5">
    <source>
        <dbReference type="PROSITE" id="PS01124"/>
    </source>
</evidence>
<dbReference type="SMART" id="SM00342">
    <property type="entry name" value="HTH_ARAC"/>
    <property type="match status" value="1"/>
</dbReference>
<dbReference type="eggNOG" id="COG1917">
    <property type="taxonomic scope" value="Bacteria"/>
</dbReference>
<gene>
    <name evidence="6" type="ordered locus">RGE_05230</name>
</gene>
<keyword evidence="2" id="KW-0238">DNA-binding</keyword>
<dbReference type="eggNOG" id="COG2207">
    <property type="taxonomic scope" value="Bacteria"/>
</dbReference>
<keyword evidence="3" id="KW-0010">Activator</keyword>
<keyword evidence="1" id="KW-0805">Transcription regulation</keyword>
<dbReference type="Pfam" id="PF02311">
    <property type="entry name" value="AraC_binding"/>
    <property type="match status" value="1"/>
</dbReference>
<keyword evidence="4" id="KW-0804">Transcription</keyword>
<feature type="domain" description="HTH araC/xylS-type" evidence="5">
    <location>
        <begin position="159"/>
        <end position="257"/>
    </location>
</feature>
<reference evidence="6 7" key="1">
    <citation type="journal article" date="2012" name="J. Bacteriol.">
        <title>Complete genome sequence of phototrophic betaproteobacterium Rubrivivax gelatinosus IL144.</title>
        <authorList>
            <person name="Nagashima S."/>
            <person name="Kamimura A."/>
            <person name="Shimizu T."/>
            <person name="Nakamura-isaki S."/>
            <person name="Aono E."/>
            <person name="Sakamoto K."/>
            <person name="Ichikawa N."/>
            <person name="Nakazawa H."/>
            <person name="Sekine M."/>
            <person name="Yamazaki S."/>
            <person name="Fujita N."/>
            <person name="Shimada K."/>
            <person name="Hanada S."/>
            <person name="Nagashima K.V.P."/>
        </authorList>
    </citation>
    <scope>NUCLEOTIDE SEQUENCE [LARGE SCALE GENOMIC DNA]</scope>
    <source>
        <strain evidence="7">NBRC 100245 / IL144</strain>
    </source>
</reference>
<dbReference type="EMBL" id="AP012320">
    <property type="protein sequence ID" value="BAL93868.1"/>
    <property type="molecule type" value="Genomic_DNA"/>
</dbReference>
<dbReference type="Proteomes" id="UP000007883">
    <property type="component" value="Chromosome"/>
</dbReference>
<dbReference type="InterPro" id="IPR037923">
    <property type="entry name" value="HTH-like"/>
</dbReference>
<sequence>MALKRSEVYRLRVFDLEQVRHHQDGQEWVPHWHDEWSFGAVVQGECRCSVGGRPFVARAGDLIAIAPGVVHTGALVAGPPGDGVTVMMFYVPASWLQHAGLQAPAQSTKLASPGLAEAAVKLASADEVLAWLRRAVPALTGASHLARAEADALPSEAVRELIRRVQVAVLRGEQTVSGLARQCAVSRQRLHRVLCRWLGMSPASYLLAVRVHRARQLLLDGAGLAAVAAECGFADQAHFTRWFRRTFGYSPGDLVQASRARAP</sequence>
<evidence type="ECO:0000313" key="7">
    <source>
        <dbReference type="Proteomes" id="UP000007883"/>
    </source>
</evidence>
<dbReference type="InterPro" id="IPR014710">
    <property type="entry name" value="RmlC-like_jellyroll"/>
</dbReference>
<dbReference type="GO" id="GO:0043565">
    <property type="term" value="F:sequence-specific DNA binding"/>
    <property type="evidence" value="ECO:0007669"/>
    <property type="project" value="InterPro"/>
</dbReference>